<dbReference type="EMBL" id="JABBNT010000001">
    <property type="protein sequence ID" value="NMM43429.1"/>
    <property type="molecule type" value="Genomic_DNA"/>
</dbReference>
<dbReference type="Gene3D" id="1.10.10.60">
    <property type="entry name" value="Homeodomain-like"/>
    <property type="match status" value="1"/>
</dbReference>
<dbReference type="InterPro" id="IPR036271">
    <property type="entry name" value="Tet_transcr_reg_TetR-rel_C_sf"/>
</dbReference>
<dbReference type="PROSITE" id="PS50977">
    <property type="entry name" value="HTH_TETR_2"/>
    <property type="match status" value="1"/>
</dbReference>
<dbReference type="SUPFAM" id="SSF46689">
    <property type="entry name" value="Homeodomain-like"/>
    <property type="match status" value="1"/>
</dbReference>
<evidence type="ECO:0000256" key="3">
    <source>
        <dbReference type="ARBA" id="ARBA00023163"/>
    </source>
</evidence>
<evidence type="ECO:0000313" key="6">
    <source>
        <dbReference type="EMBL" id="NMM43429.1"/>
    </source>
</evidence>
<keyword evidence="7" id="KW-1185">Reference proteome</keyword>
<feature type="domain" description="HTH tetR-type" evidence="5">
    <location>
        <begin position="8"/>
        <end position="68"/>
    </location>
</feature>
<keyword evidence="1" id="KW-0805">Transcription regulation</keyword>
<evidence type="ECO:0000256" key="2">
    <source>
        <dbReference type="ARBA" id="ARBA00023125"/>
    </source>
</evidence>
<dbReference type="RefSeq" id="WP_169623705.1">
    <property type="nucleotide sequence ID" value="NZ_JABBNT010000001.1"/>
</dbReference>
<dbReference type="GO" id="GO:0000976">
    <property type="term" value="F:transcription cis-regulatory region binding"/>
    <property type="evidence" value="ECO:0007669"/>
    <property type="project" value="TreeGrafter"/>
</dbReference>
<evidence type="ECO:0000256" key="4">
    <source>
        <dbReference type="PROSITE-ProRule" id="PRU00335"/>
    </source>
</evidence>
<organism evidence="6 7">
    <name type="scientific">Pacificispira spongiicola</name>
    <dbReference type="NCBI Taxonomy" id="2729598"/>
    <lineage>
        <taxon>Bacteria</taxon>
        <taxon>Pseudomonadati</taxon>
        <taxon>Pseudomonadota</taxon>
        <taxon>Alphaproteobacteria</taxon>
        <taxon>Rhodospirillales</taxon>
        <taxon>Rhodospirillaceae</taxon>
        <taxon>Pacificispira</taxon>
    </lineage>
</organism>
<feature type="DNA-binding region" description="H-T-H motif" evidence="4">
    <location>
        <begin position="31"/>
        <end position="50"/>
    </location>
</feature>
<dbReference type="Gene3D" id="1.10.357.10">
    <property type="entry name" value="Tetracycline Repressor, domain 2"/>
    <property type="match status" value="1"/>
</dbReference>
<evidence type="ECO:0000256" key="1">
    <source>
        <dbReference type="ARBA" id="ARBA00023015"/>
    </source>
</evidence>
<gene>
    <name evidence="6" type="ORF">HH303_02990</name>
</gene>
<evidence type="ECO:0000313" key="7">
    <source>
        <dbReference type="Proteomes" id="UP000539372"/>
    </source>
</evidence>
<evidence type="ECO:0000259" key="5">
    <source>
        <dbReference type="PROSITE" id="PS50977"/>
    </source>
</evidence>
<dbReference type="InterPro" id="IPR001647">
    <property type="entry name" value="HTH_TetR"/>
</dbReference>
<protein>
    <submittedName>
        <fullName evidence="6">TetR/AcrR family transcriptional regulator</fullName>
    </submittedName>
</protein>
<reference evidence="6 7" key="1">
    <citation type="submission" date="2020-04" db="EMBL/GenBank/DDBJ databases">
        <title>Rhodospirillaceae bacterium KN72 isolated from deep sea.</title>
        <authorList>
            <person name="Zhang D.-C."/>
        </authorList>
    </citation>
    <scope>NUCLEOTIDE SEQUENCE [LARGE SCALE GENOMIC DNA]</scope>
    <source>
        <strain evidence="6 7">KN72</strain>
    </source>
</reference>
<keyword evidence="3" id="KW-0804">Transcription</keyword>
<dbReference type="AlphaFoldDB" id="A0A7Y0DXI0"/>
<accession>A0A7Y0DXI0</accession>
<dbReference type="PANTHER" id="PTHR30055:SF148">
    <property type="entry name" value="TETR-FAMILY TRANSCRIPTIONAL REGULATOR"/>
    <property type="match status" value="1"/>
</dbReference>
<dbReference type="SUPFAM" id="SSF48498">
    <property type="entry name" value="Tetracyclin repressor-like, C-terminal domain"/>
    <property type="match status" value="1"/>
</dbReference>
<dbReference type="InterPro" id="IPR011075">
    <property type="entry name" value="TetR_C"/>
</dbReference>
<sequence>MKGRRRGAALENALLDAAWEELAERGYAGFTMEDVAVRAGTSRPVLARRWNGKAELAIAAIRKRMAIAPLDVPDRGDVRTELLEYLERASARAREIAAAFTLFTSGYFQETASSPSDLQAALSAGETRTLATILDRAVERGEIDQAKLTGAIASLLSDLFRYHVIMTFSAPPDDLRTEWVDGIFLPLVRRA</sequence>
<dbReference type="Proteomes" id="UP000539372">
    <property type="component" value="Unassembled WGS sequence"/>
</dbReference>
<dbReference type="InterPro" id="IPR050109">
    <property type="entry name" value="HTH-type_TetR-like_transc_reg"/>
</dbReference>
<name>A0A7Y0DXI0_9PROT</name>
<dbReference type="Pfam" id="PF00440">
    <property type="entry name" value="TetR_N"/>
    <property type="match status" value="1"/>
</dbReference>
<comment type="caution">
    <text evidence="6">The sequence shown here is derived from an EMBL/GenBank/DDBJ whole genome shotgun (WGS) entry which is preliminary data.</text>
</comment>
<dbReference type="GO" id="GO:0003700">
    <property type="term" value="F:DNA-binding transcription factor activity"/>
    <property type="evidence" value="ECO:0007669"/>
    <property type="project" value="TreeGrafter"/>
</dbReference>
<dbReference type="PANTHER" id="PTHR30055">
    <property type="entry name" value="HTH-TYPE TRANSCRIPTIONAL REGULATOR RUTR"/>
    <property type="match status" value="1"/>
</dbReference>
<keyword evidence="2 4" id="KW-0238">DNA-binding</keyword>
<dbReference type="InterPro" id="IPR009057">
    <property type="entry name" value="Homeodomain-like_sf"/>
</dbReference>
<dbReference type="Pfam" id="PF16859">
    <property type="entry name" value="TetR_C_11"/>
    <property type="match status" value="1"/>
</dbReference>
<proteinExistence type="predicted"/>